<dbReference type="RefSeq" id="WP_227028664.1">
    <property type="nucleotide sequence ID" value="NZ_CP006745.1"/>
</dbReference>
<evidence type="ECO:0000256" key="1">
    <source>
        <dbReference type="ARBA" id="ARBA00004651"/>
    </source>
</evidence>
<dbReference type="AlphaFoldDB" id="V9TTJ6"/>
<evidence type="ECO:0000256" key="9">
    <source>
        <dbReference type="ARBA" id="ARBA00023136"/>
    </source>
</evidence>
<dbReference type="Proteomes" id="UP000018700">
    <property type="component" value="Chromosome"/>
</dbReference>
<feature type="transmembrane region" description="Helical" evidence="12">
    <location>
        <begin position="236"/>
        <end position="259"/>
    </location>
</feature>
<evidence type="ECO:0000256" key="2">
    <source>
        <dbReference type="ARBA" id="ARBA00022448"/>
    </source>
</evidence>
<feature type="transmembrane region" description="Helical" evidence="12">
    <location>
        <begin position="453"/>
        <end position="476"/>
    </location>
</feature>
<dbReference type="PIRSF" id="PIRSF006247">
    <property type="entry name" value="TrkH"/>
    <property type="match status" value="1"/>
</dbReference>
<organism evidence="13 14">
    <name type="scientific">Candidatus Endolissoclinum faulkneri L5</name>
    <dbReference type="NCBI Taxonomy" id="1401328"/>
    <lineage>
        <taxon>Bacteria</taxon>
        <taxon>Pseudomonadati</taxon>
        <taxon>Pseudomonadota</taxon>
        <taxon>Alphaproteobacteria</taxon>
        <taxon>Rhodospirillales</taxon>
        <taxon>Rhodospirillaceae</taxon>
        <taxon>Candidatus Endolissoclinum</taxon>
    </lineage>
</organism>
<keyword evidence="2 10" id="KW-0813">Transport</keyword>
<feature type="binding site" evidence="11">
    <location>
        <position position="316"/>
    </location>
    <ligand>
        <name>K(+)</name>
        <dbReference type="ChEBI" id="CHEBI:29103"/>
    </ligand>
</feature>
<dbReference type="eggNOG" id="COG0168">
    <property type="taxonomic scope" value="Bacteria"/>
</dbReference>
<comment type="similarity">
    <text evidence="10">Belongs to the TrkH potassium transport family.</text>
</comment>
<keyword evidence="11" id="KW-0479">Metal-binding</keyword>
<evidence type="ECO:0000256" key="8">
    <source>
        <dbReference type="ARBA" id="ARBA00023065"/>
    </source>
</evidence>
<keyword evidence="14" id="KW-1185">Reference proteome</keyword>
<feature type="binding site" evidence="11">
    <location>
        <position position="433"/>
    </location>
    <ligand>
        <name>K(+)</name>
        <dbReference type="ChEBI" id="CHEBI:29103"/>
    </ligand>
</feature>
<keyword evidence="7 12" id="KW-1133">Transmembrane helix</keyword>
<evidence type="ECO:0000256" key="12">
    <source>
        <dbReference type="SAM" id="Phobius"/>
    </source>
</evidence>
<accession>V9TTJ6</accession>
<protein>
    <recommendedName>
        <fullName evidence="10">Trk system potassium uptake protein</fullName>
    </recommendedName>
</protein>
<feature type="transmembrane region" description="Helical" evidence="12">
    <location>
        <begin position="390"/>
        <end position="414"/>
    </location>
</feature>
<keyword evidence="6 10" id="KW-0630">Potassium</keyword>
<dbReference type="EMBL" id="CP006745">
    <property type="protein sequence ID" value="AHC73926.1"/>
    <property type="molecule type" value="Genomic_DNA"/>
</dbReference>
<name>V9TTJ6_9PROT</name>
<feature type="binding site" evidence="11">
    <location>
        <position position="432"/>
    </location>
    <ligand>
        <name>K(+)</name>
        <dbReference type="ChEBI" id="CHEBI:29103"/>
    </ligand>
</feature>
<reference evidence="13 14" key="1">
    <citation type="journal article" date="2013" name="PLoS ONE">
        <title>Bacterial endosymbiosis in a chordate host: long-term co-evolution and conservation of secondary metabolism.</title>
        <authorList>
            <person name="Kwan J.C."/>
            <person name="Schmidt E.W."/>
        </authorList>
    </citation>
    <scope>NUCLEOTIDE SEQUENCE [LARGE SCALE GENOMIC DNA]</scope>
    <source>
        <strain evidence="14">faulkneri L5</strain>
    </source>
</reference>
<keyword evidence="4 10" id="KW-0633">Potassium transport</keyword>
<feature type="binding site" evidence="11">
    <location>
        <position position="113"/>
    </location>
    <ligand>
        <name>K(+)</name>
        <dbReference type="ChEBI" id="CHEBI:29103"/>
    </ligand>
</feature>
<evidence type="ECO:0000313" key="14">
    <source>
        <dbReference type="Proteomes" id="UP000018700"/>
    </source>
</evidence>
<keyword evidence="8 10" id="KW-0406">Ion transport</keyword>
<dbReference type="GO" id="GO:0015379">
    <property type="term" value="F:potassium:chloride symporter activity"/>
    <property type="evidence" value="ECO:0007669"/>
    <property type="project" value="InterPro"/>
</dbReference>
<feature type="transmembrane region" description="Helical" evidence="12">
    <location>
        <begin position="7"/>
        <end position="28"/>
    </location>
</feature>
<keyword evidence="5 12" id="KW-0812">Transmembrane</keyword>
<evidence type="ECO:0000256" key="7">
    <source>
        <dbReference type="ARBA" id="ARBA00022989"/>
    </source>
</evidence>
<dbReference type="PATRIC" id="fig|1401328.3.peg.729"/>
<dbReference type="Pfam" id="PF02386">
    <property type="entry name" value="TrkH"/>
    <property type="match status" value="1"/>
</dbReference>
<evidence type="ECO:0000256" key="3">
    <source>
        <dbReference type="ARBA" id="ARBA00022475"/>
    </source>
</evidence>
<comment type="function">
    <text evidence="10">Low-affinity potassium transport system. Interacts with Trk system potassium uptake protein TrkA.</text>
</comment>
<dbReference type="GO" id="GO:0005886">
    <property type="term" value="C:plasma membrane"/>
    <property type="evidence" value="ECO:0007669"/>
    <property type="project" value="UniProtKB-SubCell"/>
</dbReference>
<feature type="transmembrane region" description="Helical" evidence="12">
    <location>
        <begin position="327"/>
        <end position="354"/>
    </location>
</feature>
<dbReference type="PANTHER" id="PTHR32024">
    <property type="entry name" value="TRK SYSTEM POTASSIUM UPTAKE PROTEIN TRKG-RELATED"/>
    <property type="match status" value="1"/>
</dbReference>
<feature type="transmembrane region" description="Helical" evidence="12">
    <location>
        <begin position="71"/>
        <end position="92"/>
    </location>
</feature>
<sequence>MIYFGPVLFNLGILLTSLALSMSVPAAIDLVNDYSDWQVFLDAAGMTLFVGVIVILVTRKLRQSKLNLHQAFLLTTLSWLATASVGALPFVFSDLDMTLADSFFESMSGVTTTGATVISDLGRASPGLLMWRALLQWLGGLGIIVIALAVLPTVRVGGMQLFAAEAFELAHKALPRASDLAAGLGIMYFIVTFVCALALFAAGMDMFDAVAHAMSTISTGGYSTKDDSIGYFKVPAIDWIVTFGMIAGSLPFIHYVGIARGDIRSILRDRQVQWFLTLVLISVALIAIWIKHYIDLNSYDAIRLAAFNVVSIITGTGYLTADFSNWGGFAITLILLLMFVGGCSGSTTCGIKIFRFQILYAIAKVRFARLLQPHGVFIPYYNRKPIPQSVLESVIGFVFLYILFFGIVAIGLAAMGLDPITALSGAATTISNVGPGLGPIIGPAENFDKLPEAAKWLLCFAMLLGRLEIFTVLLLFTPKFWSK</sequence>
<keyword evidence="9 10" id="KW-0472">Membrane</keyword>
<feature type="transmembrane region" description="Helical" evidence="12">
    <location>
        <begin position="180"/>
        <end position="200"/>
    </location>
</feature>
<dbReference type="KEGG" id="efk:P856_722"/>
<dbReference type="InterPro" id="IPR004772">
    <property type="entry name" value="TrkH"/>
</dbReference>
<evidence type="ECO:0000256" key="4">
    <source>
        <dbReference type="ARBA" id="ARBA00022538"/>
    </source>
</evidence>
<comment type="subcellular location">
    <subcellularLocation>
        <location evidence="10">Cell inner membrane</location>
        <topology evidence="10">Multi-pass membrane protein</topology>
    </subcellularLocation>
    <subcellularLocation>
        <location evidence="1">Cell membrane</location>
        <topology evidence="1">Multi-pass membrane protein</topology>
    </subcellularLocation>
</comment>
<keyword evidence="3 10" id="KW-1003">Cell membrane</keyword>
<keyword evidence="10" id="KW-0997">Cell inner membrane</keyword>
<evidence type="ECO:0000256" key="11">
    <source>
        <dbReference type="PIRSR" id="PIRSR006247-1"/>
    </source>
</evidence>
<evidence type="ECO:0000256" key="5">
    <source>
        <dbReference type="ARBA" id="ARBA00022692"/>
    </source>
</evidence>
<dbReference type="HOGENOM" id="CLU_030708_0_2_5"/>
<dbReference type="InterPro" id="IPR003445">
    <property type="entry name" value="Cat_transpt"/>
</dbReference>
<feature type="binding site" evidence="11">
    <location>
        <position position="112"/>
    </location>
    <ligand>
        <name>K(+)</name>
        <dbReference type="ChEBI" id="CHEBI:29103"/>
    </ligand>
</feature>
<proteinExistence type="inferred from homology"/>
<feature type="transmembrane region" description="Helical" evidence="12">
    <location>
        <begin position="271"/>
        <end position="290"/>
    </location>
</feature>
<feature type="transmembrane region" description="Helical" evidence="12">
    <location>
        <begin position="129"/>
        <end position="151"/>
    </location>
</feature>
<evidence type="ECO:0000256" key="10">
    <source>
        <dbReference type="PIRNR" id="PIRNR006247"/>
    </source>
</evidence>
<feature type="transmembrane region" description="Helical" evidence="12">
    <location>
        <begin position="40"/>
        <end position="59"/>
    </location>
</feature>
<evidence type="ECO:0000313" key="13">
    <source>
        <dbReference type="EMBL" id="AHC73926.1"/>
    </source>
</evidence>
<gene>
    <name evidence="13" type="ORF">P856_722</name>
</gene>
<dbReference type="GO" id="GO:0046872">
    <property type="term" value="F:metal ion binding"/>
    <property type="evidence" value="ECO:0007669"/>
    <property type="project" value="UniProtKB-KW"/>
</dbReference>
<dbReference type="STRING" id="1401328.P856_722"/>
<evidence type="ECO:0000256" key="6">
    <source>
        <dbReference type="ARBA" id="ARBA00022958"/>
    </source>
</evidence>
<feature type="binding site" evidence="11">
    <location>
        <position position="220"/>
    </location>
    <ligand>
        <name>K(+)</name>
        <dbReference type="ChEBI" id="CHEBI:29103"/>
    </ligand>
</feature>
<dbReference type="PANTHER" id="PTHR32024:SF3">
    <property type="entry name" value="TRK SYSTEM POTASSIUM UPTAKE PROTEIN"/>
    <property type="match status" value="1"/>
</dbReference>